<proteinExistence type="predicted"/>
<evidence type="ECO:0000313" key="4">
    <source>
        <dbReference type="Proteomes" id="UP000321947"/>
    </source>
</evidence>
<evidence type="ECO:0000313" key="2">
    <source>
        <dbReference type="EMBL" id="TYK30999.1"/>
    </source>
</evidence>
<evidence type="ECO:0000313" key="3">
    <source>
        <dbReference type="Proteomes" id="UP000321393"/>
    </source>
</evidence>
<evidence type="ECO:0000313" key="1">
    <source>
        <dbReference type="EMBL" id="KAA0035537.1"/>
    </source>
</evidence>
<reference evidence="3 4" key="1">
    <citation type="submission" date="2019-08" db="EMBL/GenBank/DDBJ databases">
        <title>Draft genome sequences of two oriental melons (Cucumis melo L. var makuwa).</title>
        <authorList>
            <person name="Kwon S.-Y."/>
        </authorList>
    </citation>
    <scope>NUCLEOTIDE SEQUENCE [LARGE SCALE GENOMIC DNA]</scope>
    <source>
        <strain evidence="4">cv. Chang Bougi</strain>
        <strain evidence="3">cv. SW 3</strain>
        <tissue evidence="2">Leaf</tissue>
    </source>
</reference>
<protein>
    <submittedName>
        <fullName evidence="2">Retrotransposable element Tf2</fullName>
    </submittedName>
</protein>
<comment type="caution">
    <text evidence="2">The sequence shown here is derived from an EMBL/GenBank/DDBJ whole genome shotgun (WGS) entry which is preliminary data.</text>
</comment>
<dbReference type="Proteomes" id="UP000321393">
    <property type="component" value="Unassembled WGS sequence"/>
</dbReference>
<sequence length="175" mass="19417">MVSPLGLLAKSVIPEIVFSRHVALADGVSVDSQKVEAIVNWERPASATKKEYVTYCDTSRQGLGCVLMNEEYHPGKANVVADALSRQSRLLKSELCGIRVTLLKDSNLQKMLEKSKQGSYVEFEFRADGAIVNQGRLCIPSIRELKDVVLEEAHSSAYAIHPGSTKMYRTLKKTY</sequence>
<dbReference type="EMBL" id="SSTD01000141">
    <property type="protein sequence ID" value="TYK30999.1"/>
    <property type="molecule type" value="Genomic_DNA"/>
</dbReference>
<dbReference type="EMBL" id="SSTE01019907">
    <property type="protein sequence ID" value="KAA0035537.1"/>
    <property type="molecule type" value="Genomic_DNA"/>
</dbReference>
<dbReference type="AlphaFoldDB" id="A0A5D3E552"/>
<name>A0A5D3E552_CUCMM</name>
<organism evidence="2 4">
    <name type="scientific">Cucumis melo var. makuwa</name>
    <name type="common">Oriental melon</name>
    <dbReference type="NCBI Taxonomy" id="1194695"/>
    <lineage>
        <taxon>Eukaryota</taxon>
        <taxon>Viridiplantae</taxon>
        <taxon>Streptophyta</taxon>
        <taxon>Embryophyta</taxon>
        <taxon>Tracheophyta</taxon>
        <taxon>Spermatophyta</taxon>
        <taxon>Magnoliopsida</taxon>
        <taxon>eudicotyledons</taxon>
        <taxon>Gunneridae</taxon>
        <taxon>Pentapetalae</taxon>
        <taxon>rosids</taxon>
        <taxon>fabids</taxon>
        <taxon>Cucurbitales</taxon>
        <taxon>Cucurbitaceae</taxon>
        <taxon>Benincaseae</taxon>
        <taxon>Cucumis</taxon>
    </lineage>
</organism>
<gene>
    <name evidence="2" type="ORF">E5676_scaffold455G002300</name>
    <name evidence="1" type="ORF">E6C27_scaffold285G002040</name>
</gene>
<dbReference type="Proteomes" id="UP000321947">
    <property type="component" value="Unassembled WGS sequence"/>
</dbReference>
<accession>A0A5D3E552</accession>
<dbReference type="OrthoDB" id="1938712at2759"/>